<evidence type="ECO:0000256" key="1">
    <source>
        <dbReference type="SAM" id="MobiDB-lite"/>
    </source>
</evidence>
<feature type="compositionally biased region" description="Polar residues" evidence="1">
    <location>
        <begin position="36"/>
        <end position="51"/>
    </location>
</feature>
<name>A0A6A6AEB6_9PLEO</name>
<protein>
    <submittedName>
        <fullName evidence="2">Uncharacterized protein</fullName>
    </submittedName>
</protein>
<evidence type="ECO:0000313" key="2">
    <source>
        <dbReference type="EMBL" id="KAF2129445.1"/>
    </source>
</evidence>
<feature type="region of interest" description="Disordered" evidence="1">
    <location>
        <begin position="36"/>
        <end position="59"/>
    </location>
</feature>
<sequence>FCFCHLSSATLIGPLSFNYIITFPTPSISTSVNMAPFKSKNSPSPNDNINTEDLGPSDYRSDRDPSIVMHTASHRYPHLLFLGYEQSNQRIYVRVAPEQGRLRNWIYVRNDDVFNTFRFEDIKVWTQWLSEQTLKSTSKKNRAEERKLKIRQTFCQMFPHVIDRALHPTAAPIERQDMKKRNDRSDTAELPATKRQKANPVEEGMYDASTEMTVSQALEMLLAPSKAPSTREMKAIEYAILVRRFRCWKLPRSTELLYTTREYLTVIGRPVNDVDDLREYARFNHWVTTYGAASDDVEIEGHKQEQEQDQGQGQDDEQSSDSSVSDYKDGKLPEPSKHFRKRFLQEVLRRRSPSQD</sequence>
<dbReference type="AlphaFoldDB" id="A0A6A6AEB6"/>
<evidence type="ECO:0000313" key="3">
    <source>
        <dbReference type="Proteomes" id="UP000799771"/>
    </source>
</evidence>
<proteinExistence type="predicted"/>
<feature type="region of interest" description="Disordered" evidence="1">
    <location>
        <begin position="172"/>
        <end position="206"/>
    </location>
</feature>
<feature type="non-terminal residue" evidence="2">
    <location>
        <position position="1"/>
    </location>
</feature>
<gene>
    <name evidence="2" type="ORF">P153DRAFT_403210</name>
</gene>
<reference evidence="2" key="1">
    <citation type="journal article" date="2020" name="Stud. Mycol.">
        <title>101 Dothideomycetes genomes: a test case for predicting lifestyles and emergence of pathogens.</title>
        <authorList>
            <person name="Haridas S."/>
            <person name="Albert R."/>
            <person name="Binder M."/>
            <person name="Bloem J."/>
            <person name="Labutti K."/>
            <person name="Salamov A."/>
            <person name="Andreopoulos B."/>
            <person name="Baker S."/>
            <person name="Barry K."/>
            <person name="Bills G."/>
            <person name="Bluhm B."/>
            <person name="Cannon C."/>
            <person name="Castanera R."/>
            <person name="Culley D."/>
            <person name="Daum C."/>
            <person name="Ezra D."/>
            <person name="Gonzalez J."/>
            <person name="Henrissat B."/>
            <person name="Kuo A."/>
            <person name="Liang C."/>
            <person name="Lipzen A."/>
            <person name="Lutzoni F."/>
            <person name="Magnuson J."/>
            <person name="Mondo S."/>
            <person name="Nolan M."/>
            <person name="Ohm R."/>
            <person name="Pangilinan J."/>
            <person name="Park H.-J."/>
            <person name="Ramirez L."/>
            <person name="Alfaro M."/>
            <person name="Sun H."/>
            <person name="Tritt A."/>
            <person name="Yoshinaga Y."/>
            <person name="Zwiers L.-H."/>
            <person name="Turgeon B."/>
            <person name="Goodwin S."/>
            <person name="Spatafora J."/>
            <person name="Crous P."/>
            <person name="Grigoriev I."/>
        </authorList>
    </citation>
    <scope>NUCLEOTIDE SEQUENCE</scope>
    <source>
        <strain evidence="2">CBS 119687</strain>
    </source>
</reference>
<accession>A0A6A6AEB6</accession>
<dbReference type="RefSeq" id="XP_033523834.1">
    <property type="nucleotide sequence ID" value="XM_033671978.1"/>
</dbReference>
<organism evidence="2 3">
    <name type="scientific">Dothidotthia symphoricarpi CBS 119687</name>
    <dbReference type="NCBI Taxonomy" id="1392245"/>
    <lineage>
        <taxon>Eukaryota</taxon>
        <taxon>Fungi</taxon>
        <taxon>Dikarya</taxon>
        <taxon>Ascomycota</taxon>
        <taxon>Pezizomycotina</taxon>
        <taxon>Dothideomycetes</taxon>
        <taxon>Pleosporomycetidae</taxon>
        <taxon>Pleosporales</taxon>
        <taxon>Dothidotthiaceae</taxon>
        <taxon>Dothidotthia</taxon>
    </lineage>
</organism>
<dbReference type="EMBL" id="ML977506">
    <property type="protein sequence ID" value="KAF2129445.1"/>
    <property type="molecule type" value="Genomic_DNA"/>
</dbReference>
<feature type="region of interest" description="Disordered" evidence="1">
    <location>
        <begin position="300"/>
        <end position="356"/>
    </location>
</feature>
<feature type="compositionally biased region" description="Basic and acidic residues" evidence="1">
    <location>
        <begin position="326"/>
        <end position="349"/>
    </location>
</feature>
<dbReference type="Proteomes" id="UP000799771">
    <property type="component" value="Unassembled WGS sequence"/>
</dbReference>
<dbReference type="GeneID" id="54412410"/>
<feature type="compositionally biased region" description="Basic and acidic residues" evidence="1">
    <location>
        <begin position="174"/>
        <end position="187"/>
    </location>
</feature>
<keyword evidence="3" id="KW-1185">Reference proteome</keyword>